<organism evidence="2 3">
    <name type="scientific">Marinitoga aeolica</name>
    <dbReference type="NCBI Taxonomy" id="2809031"/>
    <lineage>
        <taxon>Bacteria</taxon>
        <taxon>Thermotogati</taxon>
        <taxon>Thermotogota</taxon>
        <taxon>Thermotogae</taxon>
        <taxon>Petrotogales</taxon>
        <taxon>Petrotogaceae</taxon>
        <taxon>Marinitoga</taxon>
    </lineage>
</organism>
<accession>A0ABY8PMZ4</accession>
<dbReference type="RefSeq" id="WP_280997340.1">
    <property type="nucleotide sequence ID" value="NZ_CP069362.1"/>
</dbReference>
<keyword evidence="3" id="KW-1185">Reference proteome</keyword>
<dbReference type="EMBL" id="CP069362">
    <property type="protein sequence ID" value="WGS64010.1"/>
    <property type="molecule type" value="Genomic_DNA"/>
</dbReference>
<protein>
    <submittedName>
        <fullName evidence="2">Uncharacterized protein</fullName>
    </submittedName>
</protein>
<gene>
    <name evidence="2" type="ORF">JRV97_06410</name>
</gene>
<evidence type="ECO:0000256" key="1">
    <source>
        <dbReference type="SAM" id="SignalP"/>
    </source>
</evidence>
<keyword evidence="1" id="KW-0732">Signal</keyword>
<sequence>MKKITKTIVILTFLFTILFSSITFADPNVGGLDSTEITQNAVVFTLNTFDINQ</sequence>
<proteinExistence type="predicted"/>
<evidence type="ECO:0000313" key="3">
    <source>
        <dbReference type="Proteomes" id="UP001232493"/>
    </source>
</evidence>
<evidence type="ECO:0000313" key="2">
    <source>
        <dbReference type="EMBL" id="WGS64010.1"/>
    </source>
</evidence>
<name>A0ABY8PMZ4_9BACT</name>
<feature type="chain" id="PRO_5045976555" evidence="1">
    <location>
        <begin position="26"/>
        <end position="53"/>
    </location>
</feature>
<dbReference type="Proteomes" id="UP001232493">
    <property type="component" value="Chromosome"/>
</dbReference>
<feature type="signal peptide" evidence="1">
    <location>
        <begin position="1"/>
        <end position="25"/>
    </location>
</feature>
<reference evidence="2 3" key="1">
    <citation type="submission" date="2021-02" db="EMBL/GenBank/DDBJ databases">
        <title>Characterization of Marinitoga sp. nov. str. BP5-C20A.</title>
        <authorList>
            <person name="Erauso G."/>
            <person name="Postec A."/>
        </authorList>
    </citation>
    <scope>NUCLEOTIDE SEQUENCE [LARGE SCALE GENOMIC DNA]</scope>
    <source>
        <strain evidence="2 3">BP5-C20A</strain>
    </source>
</reference>